<evidence type="ECO:0000313" key="1">
    <source>
        <dbReference type="EMBL" id="TPX08682.1"/>
    </source>
</evidence>
<protein>
    <recommendedName>
        <fullName evidence="3">Alcohol acetyltransferase</fullName>
    </recommendedName>
</protein>
<organism evidence="1 2">
    <name type="scientific">Thyridium curvatum</name>
    <dbReference type="NCBI Taxonomy" id="1093900"/>
    <lineage>
        <taxon>Eukaryota</taxon>
        <taxon>Fungi</taxon>
        <taxon>Dikarya</taxon>
        <taxon>Ascomycota</taxon>
        <taxon>Pezizomycotina</taxon>
        <taxon>Sordariomycetes</taxon>
        <taxon>Sordariomycetidae</taxon>
        <taxon>Thyridiales</taxon>
        <taxon>Thyridiaceae</taxon>
        <taxon>Thyridium</taxon>
    </lineage>
</organism>
<dbReference type="GO" id="GO:0008080">
    <property type="term" value="F:N-acetyltransferase activity"/>
    <property type="evidence" value="ECO:0007669"/>
    <property type="project" value="TreeGrafter"/>
</dbReference>
<sequence>MADKNEFQRFASPNELRNVVREDLGIFYAVIVAAIYDVENGVDVSTPASFFAPLRRCIEKHPQLCVTVGDMHALKPFYQRVPVINLKDHIFILDTTGDDGYSGIEKFLATDLDQPFKSGIPPWRISVIPYRGRCFVSFAYSHTIGDGTSGAAFHRTFLEGWRSLPPSESAEPEVVETPARPFPPPFDTAQRLPISLSFMLAPILSLILPTSIYNWLDLRSPASPGDKGTFQGSLVFMPEPDRSATQLSLQEIDANTLQNAINVARKHDAKLTGVLHQVIVRALSRAVQDSNITNFVSQTPLNLRRAIGASDDEMGNFVSASYLRHPKTEPSEEFSEEEWARAREDTRRLAQDAATLQDQPIGLLRLLPNIRSWILGKVGKGRECSYELSNIGSFDSGDSQAIGQGTRAKVTKVVFTQPGHVIGQSLAFSFAAVKGGSLMYTVTWKLGSTGLTDDEERKFVEGICASIRKDLEHLM</sequence>
<dbReference type="OrthoDB" id="2150604at2759"/>
<name>A0A507AHV0_9PEZI</name>
<dbReference type="SUPFAM" id="SSF52777">
    <property type="entry name" value="CoA-dependent acyltransferases"/>
    <property type="match status" value="1"/>
</dbReference>
<gene>
    <name evidence="1" type="ORF">E0L32_009871</name>
</gene>
<proteinExistence type="predicted"/>
<dbReference type="AlphaFoldDB" id="A0A507AHV0"/>
<evidence type="ECO:0000313" key="2">
    <source>
        <dbReference type="Proteomes" id="UP000319257"/>
    </source>
</evidence>
<comment type="caution">
    <text evidence="1">The sequence shown here is derived from an EMBL/GenBank/DDBJ whole genome shotgun (WGS) entry which is preliminary data.</text>
</comment>
<dbReference type="GeneID" id="41977318"/>
<dbReference type="InterPro" id="IPR052058">
    <property type="entry name" value="Alcohol_O-acetyltransferase"/>
</dbReference>
<dbReference type="Pfam" id="PF07247">
    <property type="entry name" value="AATase"/>
    <property type="match status" value="1"/>
</dbReference>
<keyword evidence="2" id="KW-1185">Reference proteome</keyword>
<dbReference type="STRING" id="1093900.A0A507AHV0"/>
<dbReference type="EMBL" id="SKBQ01000075">
    <property type="protein sequence ID" value="TPX08682.1"/>
    <property type="molecule type" value="Genomic_DNA"/>
</dbReference>
<reference evidence="1 2" key="1">
    <citation type="submission" date="2019-06" db="EMBL/GenBank/DDBJ databases">
        <title>Draft genome sequence of the filamentous fungus Phialemoniopsis curvata isolated from diesel fuel.</title>
        <authorList>
            <person name="Varaljay V.A."/>
            <person name="Lyon W.J."/>
            <person name="Crouch A.L."/>
            <person name="Drake C.E."/>
            <person name="Hollomon J.M."/>
            <person name="Nadeau L.J."/>
            <person name="Nunn H.S."/>
            <person name="Stevenson B.S."/>
            <person name="Bojanowski C.L."/>
            <person name="Crookes-Goodson W.J."/>
        </authorList>
    </citation>
    <scope>NUCLEOTIDE SEQUENCE [LARGE SCALE GENOMIC DNA]</scope>
    <source>
        <strain evidence="1 2">D216</strain>
    </source>
</reference>
<accession>A0A507AHV0</accession>
<dbReference type="InParanoid" id="A0A507AHV0"/>
<dbReference type="RefSeq" id="XP_030990393.1">
    <property type="nucleotide sequence ID" value="XM_031144881.1"/>
</dbReference>
<dbReference type="InterPro" id="IPR010828">
    <property type="entry name" value="Atf2/Sli1-like"/>
</dbReference>
<evidence type="ECO:0008006" key="3">
    <source>
        <dbReference type="Google" id="ProtNLM"/>
    </source>
</evidence>
<dbReference type="PANTHER" id="PTHR28037">
    <property type="entry name" value="ALCOHOL O-ACETYLTRANSFERASE 1-RELATED"/>
    <property type="match status" value="1"/>
</dbReference>
<dbReference type="PANTHER" id="PTHR28037:SF1">
    <property type="entry name" value="ALCOHOL O-ACETYLTRANSFERASE 1-RELATED"/>
    <property type="match status" value="1"/>
</dbReference>
<dbReference type="Proteomes" id="UP000319257">
    <property type="component" value="Unassembled WGS sequence"/>
</dbReference>